<protein>
    <submittedName>
        <fullName evidence="1">Uncharacterized protein</fullName>
    </submittedName>
</protein>
<reference evidence="1" key="1">
    <citation type="submission" date="2018-10" db="EMBL/GenBank/DDBJ databases">
        <title>Complete Sequence of plasmid pTEM-2262.</title>
        <authorList>
            <person name="Li M."/>
            <person name="Li F."/>
            <person name="Pei G."/>
            <person name="Tong Y."/>
        </authorList>
    </citation>
    <scope>NUCLEOTIDE SEQUENCE</scope>
    <source>
        <strain evidence="1">2262</strain>
        <plasmid evidence="1">pTEM-2262</plasmid>
    </source>
</reference>
<sequence length="118" mass="12826">MIQGAETTVINDVEFTRHGGAMEVGELFSAKDENRGSRGDGHAGSFSAIAANRKGDYPIRAGGQEIGENRMKGFIRLIAEYVGQCLHDAPRDLVLCCTDTSTTRARQVTKAIRRVLSE</sequence>
<evidence type="ECO:0000313" key="1">
    <source>
        <dbReference type="EMBL" id="AVR65234.1"/>
    </source>
</evidence>
<proteinExistence type="predicted"/>
<geneLocation type="plasmid" evidence="1">
    <name>pTEM-2262</name>
</geneLocation>
<dbReference type="EMBL" id="MG387191">
    <property type="protein sequence ID" value="AVR65234.1"/>
    <property type="molecule type" value="Genomic_DNA"/>
</dbReference>
<keyword evidence="1" id="KW-0614">Plasmid</keyword>
<accession>A0A2R4AKD0</accession>
<name>A0A2R4AKD0_CITFR</name>
<dbReference type="AlphaFoldDB" id="A0A2R4AKD0"/>
<organism evidence="1">
    <name type="scientific">Citrobacter freundii</name>
    <dbReference type="NCBI Taxonomy" id="546"/>
    <lineage>
        <taxon>Bacteria</taxon>
        <taxon>Pseudomonadati</taxon>
        <taxon>Pseudomonadota</taxon>
        <taxon>Gammaproteobacteria</taxon>
        <taxon>Enterobacterales</taxon>
        <taxon>Enterobacteriaceae</taxon>
        <taxon>Citrobacter</taxon>
        <taxon>Citrobacter freundii complex</taxon>
    </lineage>
</organism>